<sequence length="111" mass="11899">MTRLLLRFLLLAVFFNTAIGLPAHEAKHLPNLGEAVAGWQADGDSESPDDDGLHELCEWCHAYAQAFAPVAAGPVTLPPAPAADRFAPPASDTLVRSARPWTFASRDPPRA</sequence>
<evidence type="ECO:0000256" key="1">
    <source>
        <dbReference type="SAM" id="SignalP"/>
    </source>
</evidence>
<accession>A0A1W6LAB1</accession>
<reference evidence="2 3" key="1">
    <citation type="submission" date="2016-04" db="EMBL/GenBank/DDBJ databases">
        <title>Complete genome sequence of natural rubber-degrading, novel Gram-negative bacterium, Rhizobacter gummiphilus strain NS21.</title>
        <authorList>
            <person name="Tabata M."/>
            <person name="Kasai D."/>
            <person name="Fukuda M."/>
        </authorList>
    </citation>
    <scope>NUCLEOTIDE SEQUENCE [LARGE SCALE GENOMIC DNA]</scope>
    <source>
        <strain evidence="2 3">NS21</strain>
    </source>
</reference>
<dbReference type="Proteomes" id="UP000193427">
    <property type="component" value="Chromosome"/>
</dbReference>
<keyword evidence="3" id="KW-1185">Reference proteome</keyword>
<organism evidence="2 3">
    <name type="scientific">Piscinibacter gummiphilus</name>
    <dbReference type="NCBI Taxonomy" id="946333"/>
    <lineage>
        <taxon>Bacteria</taxon>
        <taxon>Pseudomonadati</taxon>
        <taxon>Pseudomonadota</taxon>
        <taxon>Betaproteobacteria</taxon>
        <taxon>Burkholderiales</taxon>
        <taxon>Sphaerotilaceae</taxon>
        <taxon>Piscinibacter</taxon>
    </lineage>
</organism>
<dbReference type="OrthoDB" id="8853762at2"/>
<dbReference type="EMBL" id="CP015118">
    <property type="protein sequence ID" value="ARN21170.1"/>
    <property type="molecule type" value="Genomic_DNA"/>
</dbReference>
<keyword evidence="1" id="KW-0732">Signal</keyword>
<gene>
    <name evidence="2" type="ORF">A4W93_15415</name>
</gene>
<feature type="chain" id="PRO_5030036876" description="DUF2946 domain-containing protein" evidence="1">
    <location>
        <begin position="19"/>
        <end position="111"/>
    </location>
</feature>
<evidence type="ECO:0000313" key="3">
    <source>
        <dbReference type="Proteomes" id="UP000193427"/>
    </source>
</evidence>
<name>A0A1W6LAB1_9BURK</name>
<proteinExistence type="predicted"/>
<protein>
    <recommendedName>
        <fullName evidence="4">DUF2946 domain-containing protein</fullName>
    </recommendedName>
</protein>
<dbReference type="AlphaFoldDB" id="A0A1W6LAB1"/>
<dbReference type="STRING" id="946333.A4W93_15415"/>
<evidence type="ECO:0008006" key="4">
    <source>
        <dbReference type="Google" id="ProtNLM"/>
    </source>
</evidence>
<dbReference type="KEGG" id="rgu:A4W93_15415"/>
<feature type="signal peptide" evidence="1">
    <location>
        <begin position="1"/>
        <end position="18"/>
    </location>
</feature>
<evidence type="ECO:0000313" key="2">
    <source>
        <dbReference type="EMBL" id="ARN21170.1"/>
    </source>
</evidence>
<dbReference type="RefSeq" id="WP_085751458.1">
    <property type="nucleotide sequence ID" value="NZ_BSPR01000004.1"/>
</dbReference>